<protein>
    <submittedName>
        <fullName evidence="2">Uncharacterized protein</fullName>
    </submittedName>
</protein>
<reference evidence="2" key="1">
    <citation type="submission" date="2020-02" db="EMBL/GenBank/DDBJ databases">
        <authorList>
            <person name="Meier V. D."/>
        </authorList>
    </citation>
    <scope>NUCLEOTIDE SEQUENCE</scope>
    <source>
        <strain evidence="2">AVDCRST_MAG88</strain>
    </source>
</reference>
<gene>
    <name evidence="2" type="ORF">AVDCRST_MAG88-438</name>
</gene>
<accession>A0A6J4UEN8</accession>
<dbReference type="EMBL" id="CADCWM010000146">
    <property type="protein sequence ID" value="CAA9546354.1"/>
    <property type="molecule type" value="Genomic_DNA"/>
</dbReference>
<feature type="region of interest" description="Disordered" evidence="1">
    <location>
        <begin position="1"/>
        <end position="23"/>
    </location>
</feature>
<organism evidence="2">
    <name type="scientific">uncultured Thermomicrobiales bacterium</name>
    <dbReference type="NCBI Taxonomy" id="1645740"/>
    <lineage>
        <taxon>Bacteria</taxon>
        <taxon>Pseudomonadati</taxon>
        <taxon>Thermomicrobiota</taxon>
        <taxon>Thermomicrobia</taxon>
        <taxon>Thermomicrobiales</taxon>
        <taxon>environmental samples</taxon>
    </lineage>
</organism>
<proteinExistence type="predicted"/>
<evidence type="ECO:0000313" key="2">
    <source>
        <dbReference type="EMBL" id="CAA9546354.1"/>
    </source>
</evidence>
<dbReference type="AlphaFoldDB" id="A0A6J4UEN8"/>
<sequence length="109" mass="11006">MLYTVADEGWSPGSALPSSPSRAGLYRTRSEAEAAAPGCPLLAVAVRYDAARGVITLASPATGLPGDWSAPAIVGPSGGVTALASIPPALVRLVGKPQLRVHEGHRLPG</sequence>
<evidence type="ECO:0000256" key="1">
    <source>
        <dbReference type="SAM" id="MobiDB-lite"/>
    </source>
</evidence>
<feature type="non-terminal residue" evidence="2">
    <location>
        <position position="109"/>
    </location>
</feature>
<name>A0A6J4UEN8_9BACT</name>